<dbReference type="Proteomes" id="UP000036403">
    <property type="component" value="Unassembled WGS sequence"/>
</dbReference>
<reference evidence="1 3" key="1">
    <citation type="submission" date="2015-04" db="EMBL/GenBank/DDBJ databases">
        <title>Lasius niger genome sequencing.</title>
        <authorList>
            <person name="Konorov E.A."/>
            <person name="Nikitin M.A."/>
            <person name="Kirill M.V."/>
            <person name="Chang P."/>
        </authorList>
    </citation>
    <scope>NUCLEOTIDE SEQUENCE [LARGE SCALE GENOMIC DNA]</scope>
    <source>
        <tissue evidence="1">Whole</tissue>
    </source>
</reference>
<dbReference type="AlphaFoldDB" id="A0A0J7KHV2"/>
<dbReference type="InterPro" id="IPR036397">
    <property type="entry name" value="RNaseH_sf"/>
</dbReference>
<evidence type="ECO:0000313" key="3">
    <source>
        <dbReference type="Proteomes" id="UP000036403"/>
    </source>
</evidence>
<dbReference type="EMBL" id="LBMM01007344">
    <property type="protein sequence ID" value="KMQ89832.1"/>
    <property type="molecule type" value="Genomic_DNA"/>
</dbReference>
<dbReference type="Gene3D" id="3.30.420.10">
    <property type="entry name" value="Ribonuclease H-like superfamily/Ribonuclease H"/>
    <property type="match status" value="1"/>
</dbReference>
<dbReference type="PANTHER" id="PTHR46060">
    <property type="entry name" value="MARINER MOS1 TRANSPOSASE-LIKE PROTEIN"/>
    <property type="match status" value="1"/>
</dbReference>
<dbReference type="PANTHER" id="PTHR46060:SF1">
    <property type="entry name" value="MARINER MOS1 TRANSPOSASE-LIKE PROTEIN"/>
    <property type="match status" value="1"/>
</dbReference>
<keyword evidence="1" id="KW-0489">Methyltransferase</keyword>
<sequence length="113" mass="13358">MNDVNGLKKGANLFVTTLEEETQMPQTREKLQTFDWEVFPHLRYSHLAPSDFHLFGPLKEYLGGRRFQSEDEFKTCVLQWFRRHDKSFNSAGINALVRRWQKCCDVNGKYAEK</sequence>
<dbReference type="GO" id="GO:0003676">
    <property type="term" value="F:nucleic acid binding"/>
    <property type="evidence" value="ECO:0007669"/>
    <property type="project" value="InterPro"/>
</dbReference>
<evidence type="ECO:0000313" key="2">
    <source>
        <dbReference type="EMBL" id="KMQ89833.1"/>
    </source>
</evidence>
<dbReference type="STRING" id="67767.A0A0J7KHV2"/>
<organism evidence="1 3">
    <name type="scientific">Lasius niger</name>
    <name type="common">Black garden ant</name>
    <dbReference type="NCBI Taxonomy" id="67767"/>
    <lineage>
        <taxon>Eukaryota</taxon>
        <taxon>Metazoa</taxon>
        <taxon>Ecdysozoa</taxon>
        <taxon>Arthropoda</taxon>
        <taxon>Hexapoda</taxon>
        <taxon>Insecta</taxon>
        <taxon>Pterygota</taxon>
        <taxon>Neoptera</taxon>
        <taxon>Endopterygota</taxon>
        <taxon>Hymenoptera</taxon>
        <taxon>Apocrita</taxon>
        <taxon>Aculeata</taxon>
        <taxon>Formicoidea</taxon>
        <taxon>Formicidae</taxon>
        <taxon>Formicinae</taxon>
        <taxon>Lasius</taxon>
        <taxon>Lasius</taxon>
    </lineage>
</organism>
<keyword evidence="1" id="KW-0808">Transferase</keyword>
<comment type="caution">
    <text evidence="1">The sequence shown here is derived from an EMBL/GenBank/DDBJ whole genome shotgun (WGS) entry which is preliminary data.</text>
</comment>
<dbReference type="InterPro" id="IPR052709">
    <property type="entry name" value="Transposase-MT_Hybrid"/>
</dbReference>
<evidence type="ECO:0000313" key="1">
    <source>
        <dbReference type="EMBL" id="KMQ89832.1"/>
    </source>
</evidence>
<gene>
    <name evidence="1" type="ORF">RF55_10490</name>
    <name evidence="2" type="ORF">RF55_10491</name>
</gene>
<protein>
    <submittedName>
        <fullName evidence="1">Histone-lysine n-methyltransferase setmar</fullName>
    </submittedName>
</protein>
<name>A0A0J7KHV2_LASNI</name>
<dbReference type="GO" id="GO:0008168">
    <property type="term" value="F:methyltransferase activity"/>
    <property type="evidence" value="ECO:0007669"/>
    <property type="project" value="UniProtKB-KW"/>
</dbReference>
<accession>A0A0J7KHV2</accession>
<dbReference type="GO" id="GO:0032259">
    <property type="term" value="P:methylation"/>
    <property type="evidence" value="ECO:0007669"/>
    <property type="project" value="UniProtKB-KW"/>
</dbReference>
<keyword evidence="3" id="KW-1185">Reference proteome</keyword>
<dbReference type="PaxDb" id="67767-A0A0J7KHV2"/>
<proteinExistence type="predicted"/>
<dbReference type="EMBL" id="LBMM01007344">
    <property type="protein sequence ID" value="KMQ89833.1"/>
    <property type="molecule type" value="Genomic_DNA"/>
</dbReference>
<dbReference type="OrthoDB" id="616263at2759"/>